<keyword evidence="3" id="KW-1185">Reference proteome</keyword>
<sequence>MRWVGANQRLRDEPEAAGRHRTVRDYAAGVYTLVFDRHAYVSFPATDPYRVQIDSAFAAMGVKRRMVAETASAVSVCNMVRNGLGVTIINPLTALDFEGRNLHIRSLSISCSFRVCVVVPEHRPTNPLSEPFIQALRSEATSVQDKLATLFNDRRSGTSRGVVVAEEN</sequence>
<protein>
    <submittedName>
        <fullName evidence="2">DNA-binding transcriptional regulator LysR</fullName>
    </submittedName>
</protein>
<dbReference type="InterPro" id="IPR005119">
    <property type="entry name" value="LysR_subst-bd"/>
</dbReference>
<dbReference type="AlphaFoldDB" id="A0A5E4USS3"/>
<proteinExistence type="predicted"/>
<dbReference type="Gene3D" id="3.40.190.290">
    <property type="match status" value="1"/>
</dbReference>
<keyword evidence="2" id="KW-0238">DNA-binding</keyword>
<evidence type="ECO:0000259" key="1">
    <source>
        <dbReference type="Pfam" id="PF03466"/>
    </source>
</evidence>
<dbReference type="Proteomes" id="UP000414233">
    <property type="component" value="Unassembled WGS sequence"/>
</dbReference>
<gene>
    <name evidence="2" type="ORF">PTE30175_02164</name>
</gene>
<evidence type="ECO:0000313" key="3">
    <source>
        <dbReference type="Proteomes" id="UP000414233"/>
    </source>
</evidence>
<dbReference type="GO" id="GO:0043565">
    <property type="term" value="F:sequence-specific DNA binding"/>
    <property type="evidence" value="ECO:0007669"/>
    <property type="project" value="TreeGrafter"/>
</dbReference>
<dbReference type="PANTHER" id="PTHR30427">
    <property type="entry name" value="TRANSCRIPTIONAL ACTIVATOR PROTEIN LYSR"/>
    <property type="match status" value="1"/>
</dbReference>
<dbReference type="PANTHER" id="PTHR30427:SF1">
    <property type="entry name" value="TRANSCRIPTIONAL ACTIVATOR PROTEIN LYSR"/>
    <property type="match status" value="1"/>
</dbReference>
<organism evidence="2 3">
    <name type="scientific">Pandoraea terrae</name>
    <dbReference type="NCBI Taxonomy" id="1537710"/>
    <lineage>
        <taxon>Bacteria</taxon>
        <taxon>Pseudomonadati</taxon>
        <taxon>Pseudomonadota</taxon>
        <taxon>Betaproteobacteria</taxon>
        <taxon>Burkholderiales</taxon>
        <taxon>Burkholderiaceae</taxon>
        <taxon>Pandoraea</taxon>
    </lineage>
</organism>
<dbReference type="GO" id="GO:0009089">
    <property type="term" value="P:lysine biosynthetic process via diaminopimelate"/>
    <property type="evidence" value="ECO:0007669"/>
    <property type="project" value="TreeGrafter"/>
</dbReference>
<dbReference type="SUPFAM" id="SSF53850">
    <property type="entry name" value="Periplasmic binding protein-like II"/>
    <property type="match status" value="1"/>
</dbReference>
<name>A0A5E4USS3_9BURK</name>
<dbReference type="EMBL" id="CABPRZ010000007">
    <property type="protein sequence ID" value="VVE03012.1"/>
    <property type="molecule type" value="Genomic_DNA"/>
</dbReference>
<accession>A0A5E4USS3</accession>
<evidence type="ECO:0000313" key="2">
    <source>
        <dbReference type="EMBL" id="VVE03012.1"/>
    </source>
</evidence>
<dbReference type="Pfam" id="PF03466">
    <property type="entry name" value="LysR_substrate"/>
    <property type="match status" value="1"/>
</dbReference>
<reference evidence="2 3" key="1">
    <citation type="submission" date="2019-08" db="EMBL/GenBank/DDBJ databases">
        <authorList>
            <person name="Peeters C."/>
        </authorList>
    </citation>
    <scope>NUCLEOTIDE SEQUENCE [LARGE SCALE GENOMIC DNA]</scope>
    <source>
        <strain evidence="2 3">LMG 30175</strain>
    </source>
</reference>
<dbReference type="GO" id="GO:0010628">
    <property type="term" value="P:positive regulation of gene expression"/>
    <property type="evidence" value="ECO:0007669"/>
    <property type="project" value="TreeGrafter"/>
</dbReference>
<feature type="domain" description="LysR substrate-binding" evidence="1">
    <location>
        <begin position="37"/>
        <end position="139"/>
    </location>
</feature>